<keyword evidence="10" id="KW-1185">Reference proteome</keyword>
<evidence type="ECO:0000313" key="9">
    <source>
        <dbReference type="EMBL" id="MFC3860215.1"/>
    </source>
</evidence>
<keyword evidence="5" id="KW-0133">Cell shape</keyword>
<evidence type="ECO:0000256" key="2">
    <source>
        <dbReference type="ARBA" id="ARBA00007776"/>
    </source>
</evidence>
<accession>A0ABV8A7P1</accession>
<organism evidence="9 10">
    <name type="scientific">Deinococcus antarcticus</name>
    <dbReference type="NCBI Taxonomy" id="1298767"/>
    <lineage>
        <taxon>Bacteria</taxon>
        <taxon>Thermotogati</taxon>
        <taxon>Deinococcota</taxon>
        <taxon>Deinococci</taxon>
        <taxon>Deinococcales</taxon>
        <taxon>Deinococcaceae</taxon>
        <taxon>Deinococcus</taxon>
    </lineage>
</organism>
<reference evidence="10" key="1">
    <citation type="journal article" date="2019" name="Int. J. Syst. Evol. Microbiol.">
        <title>The Global Catalogue of Microorganisms (GCM) 10K type strain sequencing project: providing services to taxonomists for standard genome sequencing and annotation.</title>
        <authorList>
            <consortium name="The Broad Institute Genomics Platform"/>
            <consortium name="The Broad Institute Genome Sequencing Center for Infectious Disease"/>
            <person name="Wu L."/>
            <person name="Ma J."/>
        </authorList>
    </citation>
    <scope>NUCLEOTIDE SEQUENCE [LARGE SCALE GENOMIC DNA]</scope>
    <source>
        <strain evidence="10">CCTCC AB 2013263</strain>
    </source>
</reference>
<dbReference type="InterPro" id="IPR007227">
    <property type="entry name" value="Cell_shape_determining_MreD"/>
</dbReference>
<keyword evidence="4 8" id="KW-0812">Transmembrane</keyword>
<sequence>MKQINRFDRPPRGGMALPAGPQWLMIVAYFVLLIIAQGFLSRLLEPIGIAPPDLFLLTGAALAWRWRPVGALLGAFAVGLLQDILGAGVLGLHASGLAGGALLVLAVRRWLPGGGWRRLALTVAAALAGQWLTFTILTYVLRTNLVTVPTLLRVVPMTFLTTFLIGWSWESLMTYLLGRPQEGLD</sequence>
<evidence type="ECO:0000313" key="10">
    <source>
        <dbReference type="Proteomes" id="UP001595748"/>
    </source>
</evidence>
<keyword evidence="6 8" id="KW-1133">Transmembrane helix</keyword>
<proteinExistence type="inferred from homology"/>
<feature type="transmembrane region" description="Helical" evidence="8">
    <location>
        <begin position="84"/>
        <end position="107"/>
    </location>
</feature>
<feature type="transmembrane region" description="Helical" evidence="8">
    <location>
        <begin position="119"/>
        <end position="139"/>
    </location>
</feature>
<protein>
    <submittedName>
        <fullName evidence="9">Rod shape-determining protein MreD</fullName>
    </submittedName>
</protein>
<dbReference type="EMBL" id="JBHRZF010000050">
    <property type="protein sequence ID" value="MFC3860215.1"/>
    <property type="molecule type" value="Genomic_DNA"/>
</dbReference>
<feature type="transmembrane region" description="Helical" evidence="8">
    <location>
        <begin position="151"/>
        <end position="169"/>
    </location>
</feature>
<dbReference type="Proteomes" id="UP001595748">
    <property type="component" value="Unassembled WGS sequence"/>
</dbReference>
<comment type="caution">
    <text evidence="9">The sequence shown here is derived from an EMBL/GenBank/DDBJ whole genome shotgun (WGS) entry which is preliminary data.</text>
</comment>
<evidence type="ECO:0000256" key="4">
    <source>
        <dbReference type="ARBA" id="ARBA00022692"/>
    </source>
</evidence>
<dbReference type="NCBIfam" id="TIGR03426">
    <property type="entry name" value="shape_MreD"/>
    <property type="match status" value="1"/>
</dbReference>
<evidence type="ECO:0000256" key="7">
    <source>
        <dbReference type="ARBA" id="ARBA00023136"/>
    </source>
</evidence>
<evidence type="ECO:0000256" key="1">
    <source>
        <dbReference type="ARBA" id="ARBA00004651"/>
    </source>
</evidence>
<evidence type="ECO:0000256" key="8">
    <source>
        <dbReference type="SAM" id="Phobius"/>
    </source>
</evidence>
<keyword evidence="3" id="KW-1003">Cell membrane</keyword>
<comment type="subcellular location">
    <subcellularLocation>
        <location evidence="1">Cell membrane</location>
        <topology evidence="1">Multi-pass membrane protein</topology>
    </subcellularLocation>
</comment>
<dbReference type="RefSeq" id="WP_380076364.1">
    <property type="nucleotide sequence ID" value="NZ_JBHRZF010000050.1"/>
</dbReference>
<feature type="transmembrane region" description="Helical" evidence="8">
    <location>
        <begin position="20"/>
        <end position="40"/>
    </location>
</feature>
<name>A0ABV8A7P1_9DEIO</name>
<comment type="similarity">
    <text evidence="2">Belongs to the MreD family.</text>
</comment>
<keyword evidence="7 8" id="KW-0472">Membrane</keyword>
<gene>
    <name evidence="9" type="primary">mreD</name>
    <name evidence="9" type="ORF">ACFOPQ_05480</name>
</gene>
<evidence type="ECO:0000256" key="3">
    <source>
        <dbReference type="ARBA" id="ARBA00022475"/>
    </source>
</evidence>
<evidence type="ECO:0000256" key="5">
    <source>
        <dbReference type="ARBA" id="ARBA00022960"/>
    </source>
</evidence>
<evidence type="ECO:0000256" key="6">
    <source>
        <dbReference type="ARBA" id="ARBA00022989"/>
    </source>
</evidence>